<dbReference type="Proteomes" id="UP000827549">
    <property type="component" value="Chromosome 3"/>
</dbReference>
<gene>
    <name evidence="1" type="ORF">LOC62_03G004159</name>
</gene>
<protein>
    <submittedName>
        <fullName evidence="1">Uncharacterized protein</fullName>
    </submittedName>
</protein>
<proteinExistence type="predicted"/>
<evidence type="ECO:0000313" key="2">
    <source>
        <dbReference type="Proteomes" id="UP000827549"/>
    </source>
</evidence>
<dbReference type="RefSeq" id="XP_062626666.1">
    <property type="nucleotide sequence ID" value="XM_062770682.1"/>
</dbReference>
<reference evidence="1" key="1">
    <citation type="submission" date="2023-10" db="EMBL/GenBank/DDBJ databases">
        <authorList>
            <person name="Noh H."/>
        </authorList>
    </citation>
    <scope>NUCLEOTIDE SEQUENCE</scope>
    <source>
        <strain evidence="1">DUCC4014</strain>
    </source>
</reference>
<evidence type="ECO:0000313" key="1">
    <source>
        <dbReference type="EMBL" id="WOO80634.1"/>
    </source>
</evidence>
<organism evidence="1 2">
    <name type="scientific">Vanrija pseudolonga</name>
    <dbReference type="NCBI Taxonomy" id="143232"/>
    <lineage>
        <taxon>Eukaryota</taxon>
        <taxon>Fungi</taxon>
        <taxon>Dikarya</taxon>
        <taxon>Basidiomycota</taxon>
        <taxon>Agaricomycotina</taxon>
        <taxon>Tremellomycetes</taxon>
        <taxon>Trichosporonales</taxon>
        <taxon>Trichosporonaceae</taxon>
        <taxon>Vanrija</taxon>
    </lineage>
</organism>
<dbReference type="AlphaFoldDB" id="A0AAF0YAG8"/>
<accession>A0AAF0YAG8</accession>
<name>A0AAF0YAG8_9TREE</name>
<dbReference type="EMBL" id="CP086716">
    <property type="protein sequence ID" value="WOO80634.1"/>
    <property type="molecule type" value="Genomic_DNA"/>
</dbReference>
<dbReference type="GeneID" id="87807399"/>
<sequence>MGLGGVRAIRDYVDGTDTLSSAFAPFYVPGKNGFWYGRQWYDNRTTQWLHFEAAHNAVFKVAQAAEDTLPSIRVARWNKWGPARIRFTATFNSSSPQMVGLSPAEVLAQPSSSDSPVRRRVLEAIRDNATAITAQLSFLTYDSVSLGGGWRYLTYMGRDTLIALKLLMPVLSPHAIEIILTAVIERFQADGDDRSMVCHEELVGDYASYKLQNNSQSRCNYDVSDTHFLLLPVLADYFDTAGTARAAAFLARNHSSGAGTYSDIVTKHASMVMRHVFNYHIKTQAHNMNGYFDGGNWRDSPAGNGHARWFFDVNAGMIPASVRAIQCLINDGLIGTGNGTIYALSRADSIASKYESYCPETFQAVSLTEGECECEALLKDYIDELGLSTSLLYGAGSLNATGTPGAGWNDPDQVVTEGYSRGFYSLVSEHDRKGHILHSDIAFPLLYSTHVPAELIRGTARALQPYPRGLLTNVGMVVANAAYDGNKTKRAEFTNRAPHGAVVWGFQQALMAAGVARQLAACAPSNNRTPLRRAAPWAPWCRDKKLVAALEQAQTRLWDSIAGSAPVLYNEMWVPVWNATEGKFTIGDLATLNPSAPEGNAFRLWSYGMLGLVDPRTGRPVAEGFGHSDTR</sequence>
<keyword evidence="2" id="KW-1185">Reference proteome</keyword>